<dbReference type="Proteomes" id="UP000223913">
    <property type="component" value="Unassembled WGS sequence"/>
</dbReference>
<evidence type="ECO:0000256" key="4">
    <source>
        <dbReference type="ARBA" id="ARBA00022692"/>
    </source>
</evidence>
<keyword evidence="3" id="KW-1134">Transmembrane beta strand</keyword>
<dbReference type="GO" id="GO:0015344">
    <property type="term" value="F:siderophore uptake transmembrane transporter activity"/>
    <property type="evidence" value="ECO:0007669"/>
    <property type="project" value="TreeGrafter"/>
</dbReference>
<evidence type="ECO:0000256" key="2">
    <source>
        <dbReference type="ARBA" id="ARBA00022448"/>
    </source>
</evidence>
<reference evidence="8 9" key="1">
    <citation type="submission" date="2017-10" db="EMBL/GenBank/DDBJ databases">
        <title>The draft genome sequence of Lewinella nigricans NBRC 102662.</title>
        <authorList>
            <person name="Wang K."/>
        </authorList>
    </citation>
    <scope>NUCLEOTIDE SEQUENCE [LARGE SCALE GENOMIC DNA]</scope>
    <source>
        <strain evidence="8 9">NBRC 102662</strain>
    </source>
</reference>
<comment type="caution">
    <text evidence="8">The sequence shown here is derived from an EMBL/GenBank/DDBJ whole genome shotgun (WGS) entry which is preliminary data.</text>
</comment>
<evidence type="ECO:0000313" key="9">
    <source>
        <dbReference type="Proteomes" id="UP000223913"/>
    </source>
</evidence>
<dbReference type="EMBL" id="PDUD01000004">
    <property type="protein sequence ID" value="PHN07918.1"/>
    <property type="molecule type" value="Genomic_DNA"/>
</dbReference>
<evidence type="ECO:0000256" key="7">
    <source>
        <dbReference type="ARBA" id="ARBA00023237"/>
    </source>
</evidence>
<dbReference type="SUPFAM" id="SSF49464">
    <property type="entry name" value="Carboxypeptidase regulatory domain-like"/>
    <property type="match status" value="1"/>
</dbReference>
<sequence>MVIWEFKLTLLSPASAVRKRLAAALMFRPETGKKMKNQPMHPIYKLLIIGALLMSSVLLPAQNLEDLKITATFEATPTAEVLSTIQATHPVAFYFRSEDLPSAPVSITFQETPLPEVMNRLLAPGGLEYLIYRDYGIVIFPANYLTANYTADFYQALDQQLSGGADPGNQDPDRTIGSLETMRPSGRARISGQILDNQTEEPIIGATLFFTDINAGTATDVDGNFQIEVPSGRHDLSIEYVGYQKIIESVAVLGDGELRVRLEKEAVNLEEVLVKAEALDVNVESTQIGVEQLDVKSINKLPSFLGEVDVVKSLLLQPGVSTIGEGAIGFNVRGGEVDQNLIMQDDGMLFSSSHALGFFSSFNTELISFVTLYKGNLPAQFGGRLASVLNVEMRDGSFRDYRLKGGVGLVSTKVSFEGPVVKEKSSFITGFRSSYSDWVLNFVKLPEIRRSSAKFYDLNFRYTHRLDEKNTLSLAAYSSHDRFTYNELFGFDYNTLMGQAIYKKIFSDDLFSKLSFTASRYESTQLDLDGADASELDNNITYYKIREQLTYTPSRELQWDAGISSILYQVEPGAISPLGNLSQVIPGELEKEQGLESAAFLNGNWTLSPAFSISGGLRFAAYQFLGPKTVFEYADPENPSGENVVTTTRYNNGKVIAAYTSLEPRLSMRYRLGPSASVKAGYSRTSQFINLIANTNTPTPNSLWQLSTDYIRPLRSHNFSVGYFKNFDNNNWETSLETYGRLIDDLFDYKDFADLTMNDQLETELLGGIGRAYGLEMSVRKREGIVNGSLSYTLSRTERQVEGINEGNWFPSNFDKPHDLSMVFNFQPNQRYTLTFNFIYGTGRPTTAPIGSYVEVNDLVVPIYSDRNQLRVPDYHRLDLAFTMGQSHKVNKKVKTSWTISLYNIYGRANAFSVFFTQRPFNTPRANKLSVLGNVFPALTFNFETI</sequence>
<evidence type="ECO:0000256" key="6">
    <source>
        <dbReference type="ARBA" id="ARBA00023136"/>
    </source>
</evidence>
<keyword evidence="2" id="KW-0813">Transport</keyword>
<keyword evidence="5" id="KW-0732">Signal</keyword>
<dbReference type="SUPFAM" id="SSF56935">
    <property type="entry name" value="Porins"/>
    <property type="match status" value="1"/>
</dbReference>
<keyword evidence="7" id="KW-0998">Cell outer membrane</keyword>
<keyword evidence="9" id="KW-1185">Reference proteome</keyword>
<dbReference type="InterPro" id="IPR039426">
    <property type="entry name" value="TonB-dep_rcpt-like"/>
</dbReference>
<dbReference type="InterPro" id="IPR008969">
    <property type="entry name" value="CarboxyPept-like_regulatory"/>
</dbReference>
<dbReference type="OrthoDB" id="9758870at2"/>
<dbReference type="GO" id="GO:0009279">
    <property type="term" value="C:cell outer membrane"/>
    <property type="evidence" value="ECO:0007669"/>
    <property type="project" value="UniProtKB-SubCell"/>
</dbReference>
<accession>A0A2D0NHM4</accession>
<proteinExistence type="predicted"/>
<evidence type="ECO:0000313" key="8">
    <source>
        <dbReference type="EMBL" id="PHN07918.1"/>
    </source>
</evidence>
<evidence type="ECO:0000256" key="5">
    <source>
        <dbReference type="ARBA" id="ARBA00022729"/>
    </source>
</evidence>
<gene>
    <name evidence="8" type="ORF">CRP01_03960</name>
</gene>
<comment type="subcellular location">
    <subcellularLocation>
        <location evidence="1">Cell outer membrane</location>
        <topology evidence="1">Multi-pass membrane protein</topology>
    </subcellularLocation>
</comment>
<dbReference type="Gene3D" id="2.60.40.1120">
    <property type="entry name" value="Carboxypeptidase-like, regulatory domain"/>
    <property type="match status" value="1"/>
</dbReference>
<organism evidence="8 9">
    <name type="scientific">Flavilitoribacter nigricans (strain ATCC 23147 / DSM 23189 / NBRC 102662 / NCIMB 1420 / SS-2)</name>
    <name type="common">Lewinella nigricans</name>
    <dbReference type="NCBI Taxonomy" id="1122177"/>
    <lineage>
        <taxon>Bacteria</taxon>
        <taxon>Pseudomonadati</taxon>
        <taxon>Bacteroidota</taxon>
        <taxon>Saprospiria</taxon>
        <taxon>Saprospirales</taxon>
        <taxon>Lewinellaceae</taxon>
        <taxon>Flavilitoribacter</taxon>
    </lineage>
</organism>
<dbReference type="PANTHER" id="PTHR30069">
    <property type="entry name" value="TONB-DEPENDENT OUTER MEMBRANE RECEPTOR"/>
    <property type="match status" value="1"/>
</dbReference>
<dbReference type="GO" id="GO:0044718">
    <property type="term" value="P:siderophore transmembrane transport"/>
    <property type="evidence" value="ECO:0007669"/>
    <property type="project" value="TreeGrafter"/>
</dbReference>
<dbReference type="Gene3D" id="2.40.170.20">
    <property type="entry name" value="TonB-dependent receptor, beta-barrel domain"/>
    <property type="match status" value="1"/>
</dbReference>
<dbReference type="InterPro" id="IPR036942">
    <property type="entry name" value="Beta-barrel_TonB_sf"/>
</dbReference>
<dbReference type="InterPro" id="IPR037066">
    <property type="entry name" value="Plug_dom_sf"/>
</dbReference>
<dbReference type="Gene3D" id="2.170.130.10">
    <property type="entry name" value="TonB-dependent receptor, plug domain"/>
    <property type="match status" value="1"/>
</dbReference>
<name>A0A2D0NHM4_FLAN2</name>
<evidence type="ECO:0008006" key="10">
    <source>
        <dbReference type="Google" id="ProtNLM"/>
    </source>
</evidence>
<keyword evidence="4" id="KW-0812">Transmembrane</keyword>
<protein>
    <recommendedName>
        <fullName evidence="10">TonB-dependent receptor</fullName>
    </recommendedName>
</protein>
<evidence type="ECO:0000256" key="1">
    <source>
        <dbReference type="ARBA" id="ARBA00004571"/>
    </source>
</evidence>
<dbReference type="PANTHER" id="PTHR30069:SF29">
    <property type="entry name" value="HEMOGLOBIN AND HEMOGLOBIN-HAPTOGLOBIN-BINDING PROTEIN 1-RELATED"/>
    <property type="match status" value="1"/>
</dbReference>
<evidence type="ECO:0000256" key="3">
    <source>
        <dbReference type="ARBA" id="ARBA00022452"/>
    </source>
</evidence>
<keyword evidence="6" id="KW-0472">Membrane</keyword>
<dbReference type="AlphaFoldDB" id="A0A2D0NHM4"/>
<dbReference type="Pfam" id="PF13715">
    <property type="entry name" value="CarbopepD_reg_2"/>
    <property type="match status" value="1"/>
</dbReference>